<dbReference type="OrthoDB" id="6926806at2759"/>
<keyword evidence="3" id="KW-1185">Reference proteome</keyword>
<feature type="region of interest" description="Disordered" evidence="1">
    <location>
        <begin position="294"/>
        <end position="317"/>
    </location>
</feature>
<feature type="compositionally biased region" description="Acidic residues" evidence="1">
    <location>
        <begin position="295"/>
        <end position="304"/>
    </location>
</feature>
<dbReference type="EMBL" id="CAKASE010000075">
    <property type="protein sequence ID" value="CAG9577117.1"/>
    <property type="molecule type" value="Genomic_DNA"/>
</dbReference>
<accession>A0A8J2R0W0</accession>
<sequence length="400" mass="46720">MLITNDEELLKIAKSHQIKASTIQDLQNDLSFDNNINKLTKNKENLFLQDVTMSEPLSLTNLLENNNDYDENDNSDDDISYITSDIDNLNITNPILNMRRKEKNTYKINKSNDNDITQSSLNNDIINEQKMHNQELMIKSSRETENTNHYNEKSINSELKSFYKNYDIVKNNLCSRSEEFVCCLDQIIEGFVQIILQEKLQDVTKPKIWLKKEGLESVKEIYKDDKNICNIIEKIIDLYTSLQGDKNIQPYDFMSLFECWYRLIQAVEEKKPNDVGIHEIKHYLDILKDNLSQANDDDDDDEELIIPSPRSENEETFSDTNVKDYNEDMSGDKRENLKCRTEKIHTHMTDVIEKLNKSMVMKCVEQASILEQSLKLMLALINKEDVSDKKELVQPVNIHE</sequence>
<evidence type="ECO:0000256" key="1">
    <source>
        <dbReference type="SAM" id="MobiDB-lite"/>
    </source>
</evidence>
<proteinExistence type="predicted"/>
<evidence type="ECO:0000313" key="3">
    <source>
        <dbReference type="Proteomes" id="UP000789524"/>
    </source>
</evidence>
<comment type="caution">
    <text evidence="2">The sequence shown here is derived from an EMBL/GenBank/DDBJ whole genome shotgun (WGS) entry which is preliminary data.</text>
</comment>
<gene>
    <name evidence="2" type="ORF">DCHRY22_LOCUS12229</name>
</gene>
<name>A0A8J2R0W0_9NEOP</name>
<dbReference type="Proteomes" id="UP000789524">
    <property type="component" value="Unassembled WGS sequence"/>
</dbReference>
<organism evidence="2 3">
    <name type="scientific">Danaus chrysippus</name>
    <name type="common">African queen</name>
    <dbReference type="NCBI Taxonomy" id="151541"/>
    <lineage>
        <taxon>Eukaryota</taxon>
        <taxon>Metazoa</taxon>
        <taxon>Ecdysozoa</taxon>
        <taxon>Arthropoda</taxon>
        <taxon>Hexapoda</taxon>
        <taxon>Insecta</taxon>
        <taxon>Pterygota</taxon>
        <taxon>Neoptera</taxon>
        <taxon>Endopterygota</taxon>
        <taxon>Lepidoptera</taxon>
        <taxon>Glossata</taxon>
        <taxon>Ditrysia</taxon>
        <taxon>Papilionoidea</taxon>
        <taxon>Nymphalidae</taxon>
        <taxon>Danainae</taxon>
        <taxon>Danaini</taxon>
        <taxon>Danaina</taxon>
        <taxon>Danaus</taxon>
        <taxon>Anosia</taxon>
    </lineage>
</organism>
<dbReference type="AlphaFoldDB" id="A0A8J2R0W0"/>
<reference evidence="2" key="1">
    <citation type="submission" date="2021-09" db="EMBL/GenBank/DDBJ databases">
        <authorList>
            <person name="Martin H S."/>
        </authorList>
    </citation>
    <scope>NUCLEOTIDE SEQUENCE</scope>
</reference>
<evidence type="ECO:0000313" key="2">
    <source>
        <dbReference type="EMBL" id="CAG9577117.1"/>
    </source>
</evidence>
<protein>
    <submittedName>
        <fullName evidence="2">(African queen) hypothetical protein</fullName>
    </submittedName>
</protein>